<evidence type="ECO:0000256" key="2">
    <source>
        <dbReference type="ARBA" id="ARBA00010100"/>
    </source>
</evidence>
<keyword evidence="3 8" id="KW-0813">Transport</keyword>
<reference evidence="9 10" key="1">
    <citation type="journal article" date="2014" name="Genome Announc.">
        <title>Draft genome sequences of eight enterohepatic helicobacter species isolated from both laboratory and wild rodents.</title>
        <authorList>
            <person name="Sheh A."/>
            <person name="Shen Z."/>
            <person name="Fox J.G."/>
        </authorList>
    </citation>
    <scope>NUCLEOTIDE SEQUENCE [LARGE SCALE GENOMIC DNA]</scope>
    <source>
        <strain evidence="9 10">Missouri</strain>
    </source>
</reference>
<gene>
    <name evidence="9" type="ORF">LS77_007795</name>
</gene>
<feature type="transmembrane region" description="Helical" evidence="8">
    <location>
        <begin position="230"/>
        <end position="247"/>
    </location>
</feature>
<dbReference type="NCBIfam" id="TIGR00795">
    <property type="entry name" value="lctP"/>
    <property type="match status" value="1"/>
</dbReference>
<feature type="transmembrane region" description="Helical" evidence="8">
    <location>
        <begin position="47"/>
        <end position="67"/>
    </location>
</feature>
<evidence type="ECO:0000313" key="10">
    <source>
        <dbReference type="Proteomes" id="UP000029870"/>
    </source>
</evidence>
<feature type="transmembrane region" description="Helical" evidence="8">
    <location>
        <begin position="436"/>
        <end position="459"/>
    </location>
</feature>
<feature type="transmembrane region" description="Helical" evidence="8">
    <location>
        <begin position="79"/>
        <end position="102"/>
    </location>
</feature>
<evidence type="ECO:0000256" key="1">
    <source>
        <dbReference type="ARBA" id="ARBA00004651"/>
    </source>
</evidence>
<dbReference type="GO" id="GO:0015129">
    <property type="term" value="F:lactate transmembrane transporter activity"/>
    <property type="evidence" value="ECO:0007669"/>
    <property type="project" value="UniProtKB-UniRule"/>
</dbReference>
<dbReference type="GO" id="GO:0015295">
    <property type="term" value="F:solute:proton symporter activity"/>
    <property type="evidence" value="ECO:0007669"/>
    <property type="project" value="TreeGrafter"/>
</dbReference>
<dbReference type="EMBL" id="JRPH02000023">
    <property type="protein sequence ID" value="TLE03923.1"/>
    <property type="molecule type" value="Genomic_DNA"/>
</dbReference>
<feature type="transmembrane region" description="Helical" evidence="8">
    <location>
        <begin position="530"/>
        <end position="553"/>
    </location>
</feature>
<dbReference type="GeneID" id="60656531"/>
<keyword evidence="6 8" id="KW-1133">Transmembrane helix</keyword>
<accession>A0A6D2C4K1</accession>
<evidence type="ECO:0000256" key="6">
    <source>
        <dbReference type="ARBA" id="ARBA00022989"/>
    </source>
</evidence>
<dbReference type="Proteomes" id="UP000029870">
    <property type="component" value="Unassembled WGS sequence"/>
</dbReference>
<dbReference type="PANTHER" id="PTHR30003:SF0">
    <property type="entry name" value="GLYCOLATE PERMEASE GLCA-RELATED"/>
    <property type="match status" value="1"/>
</dbReference>
<keyword evidence="5 8" id="KW-0812">Transmembrane</keyword>
<comment type="function">
    <text evidence="8">Uptake of L-lactate across the membrane. Can also transport D-lactate and glycolate.</text>
</comment>
<name>A0A6D2C4K1_9HELI</name>
<evidence type="ECO:0000256" key="8">
    <source>
        <dbReference type="RuleBase" id="RU365092"/>
    </source>
</evidence>
<dbReference type="PANTHER" id="PTHR30003">
    <property type="entry name" value="L-LACTATE PERMEASE"/>
    <property type="match status" value="1"/>
</dbReference>
<evidence type="ECO:0000313" key="9">
    <source>
        <dbReference type="EMBL" id="TLE03923.1"/>
    </source>
</evidence>
<feature type="transmembrane region" description="Helical" evidence="8">
    <location>
        <begin position="162"/>
        <end position="184"/>
    </location>
</feature>
<dbReference type="RefSeq" id="WP_004086658.1">
    <property type="nucleotide sequence ID" value="NZ_JAERIZ010000004.1"/>
</dbReference>
<proteinExistence type="inferred from homology"/>
<dbReference type="InterPro" id="IPR003804">
    <property type="entry name" value="Lactate_perm"/>
</dbReference>
<organism evidence="9 10">
    <name type="scientific">Helicobacter bilis</name>
    <dbReference type="NCBI Taxonomy" id="37372"/>
    <lineage>
        <taxon>Bacteria</taxon>
        <taxon>Pseudomonadati</taxon>
        <taxon>Campylobacterota</taxon>
        <taxon>Epsilonproteobacteria</taxon>
        <taxon>Campylobacterales</taxon>
        <taxon>Helicobacteraceae</taxon>
        <taxon>Helicobacter</taxon>
    </lineage>
</organism>
<feature type="transmembrane region" description="Helical" evidence="8">
    <location>
        <begin position="408"/>
        <end position="424"/>
    </location>
</feature>
<comment type="subcellular location">
    <subcellularLocation>
        <location evidence="1 8">Cell membrane</location>
        <topology evidence="1 8">Multi-pass membrane protein</topology>
    </subcellularLocation>
</comment>
<feature type="transmembrane region" description="Helical" evidence="8">
    <location>
        <begin position="123"/>
        <end position="156"/>
    </location>
</feature>
<dbReference type="Pfam" id="PF02652">
    <property type="entry name" value="Lactate_perm"/>
    <property type="match status" value="1"/>
</dbReference>
<comment type="similarity">
    <text evidence="2 8">Belongs to the lactate permease family.</text>
</comment>
<evidence type="ECO:0000256" key="5">
    <source>
        <dbReference type="ARBA" id="ARBA00022692"/>
    </source>
</evidence>
<feature type="transmembrane region" description="Helical" evidence="8">
    <location>
        <begin position="205"/>
        <end position="224"/>
    </location>
</feature>
<sequence>MNEVVEAGQWIQNYTPVADNIWLSGFVALLPILLFLACLVWFKLKGWLAASLTVGLSAIIAFAVYGMPLNMVAMSFVQGFLMGLWPIAWIIIAAIFLYKIAVKTGYFEILKESVIAVTPDQRLQVILIAFCFGAFLEGAIGFGGPVAITAALLVGLGLRPLYAAGLCMIANTAPVAFGAVGIPITALAKAVGLDAGDIAAMVGRMLPPLTLFVPFFIVFLMSGFKGVKETFPAVFVAAVTFAGVQYWSSNHLGPELPDIISAIAAIGVTSVFLKFWQPANIERAENNTESSIVAKQYPLSQIILAWMPFILLVLTIGLWQMPFFADLFKPGNALASTNIVWTIPGLDQLIIQQTPIVANPTALGADWKWLIIQNPGTAILLAALLSIIVLRANATQVIESASETIKEMSIPVLTIGLVLAFAIISKNSGQAATMGLALAHTGSLFPFFSPFIGWVGVFLTGSDTSSNLLFGPLQQVTAKALDMPEVLFMAANTVGGVVGKMISPQSIAIACAAVGLVGRESELFRFTLKYSLGFVVFIGIWTAIIAYIIPGIIVG</sequence>
<comment type="caution">
    <text evidence="9">The sequence shown here is derived from an EMBL/GenBank/DDBJ whole genome shotgun (WGS) entry which is preliminary data.</text>
</comment>
<keyword evidence="4 8" id="KW-1003">Cell membrane</keyword>
<feature type="transmembrane region" description="Helical" evidence="8">
    <location>
        <begin position="259"/>
        <end position="277"/>
    </location>
</feature>
<protein>
    <recommendedName>
        <fullName evidence="8">L-lactate permease</fullName>
    </recommendedName>
</protein>
<feature type="transmembrane region" description="Helical" evidence="8">
    <location>
        <begin position="297"/>
        <end position="319"/>
    </location>
</feature>
<evidence type="ECO:0000256" key="4">
    <source>
        <dbReference type="ARBA" id="ARBA00022475"/>
    </source>
</evidence>
<dbReference type="GO" id="GO:0005886">
    <property type="term" value="C:plasma membrane"/>
    <property type="evidence" value="ECO:0007669"/>
    <property type="project" value="UniProtKB-SubCell"/>
</dbReference>
<dbReference type="AlphaFoldDB" id="A0A6D2C4K1"/>
<evidence type="ECO:0000256" key="7">
    <source>
        <dbReference type="ARBA" id="ARBA00023136"/>
    </source>
</evidence>
<keyword evidence="7 8" id="KW-0472">Membrane</keyword>
<feature type="transmembrane region" description="Helical" evidence="8">
    <location>
        <begin position="20"/>
        <end position="42"/>
    </location>
</feature>
<feature type="transmembrane region" description="Helical" evidence="8">
    <location>
        <begin position="378"/>
        <end position="396"/>
    </location>
</feature>
<evidence type="ECO:0000256" key="3">
    <source>
        <dbReference type="ARBA" id="ARBA00022448"/>
    </source>
</evidence>